<evidence type="ECO:0000313" key="2">
    <source>
        <dbReference type="Proteomes" id="UP000253472"/>
    </source>
</evidence>
<dbReference type="Proteomes" id="UP000253472">
    <property type="component" value="Unassembled WGS sequence"/>
</dbReference>
<sequence length="70" mass="8064">MAGINSANFGIKKICNCLMGFSLLTHFSRHYISYAIEKQKIEYDEDKANKTNRRSVQARILGYRMPPVKP</sequence>
<protein>
    <submittedName>
        <fullName evidence="1">Uncharacterized protein</fullName>
    </submittedName>
</protein>
<organism evidence="1 2">
    <name type="scientific">Candida viswanathii</name>
    <dbReference type="NCBI Taxonomy" id="5486"/>
    <lineage>
        <taxon>Eukaryota</taxon>
        <taxon>Fungi</taxon>
        <taxon>Dikarya</taxon>
        <taxon>Ascomycota</taxon>
        <taxon>Saccharomycotina</taxon>
        <taxon>Pichiomycetes</taxon>
        <taxon>Debaryomycetaceae</taxon>
        <taxon>Candida/Lodderomyces clade</taxon>
        <taxon>Candida</taxon>
    </lineage>
</organism>
<evidence type="ECO:0000313" key="1">
    <source>
        <dbReference type="EMBL" id="RCK58878.1"/>
    </source>
</evidence>
<keyword evidence="2" id="KW-1185">Reference proteome</keyword>
<proteinExistence type="predicted"/>
<reference evidence="1 2" key="1">
    <citation type="submission" date="2018-06" db="EMBL/GenBank/DDBJ databases">
        <title>Whole genome sequencing of Candida tropicalis (genome annotated by CSBL at Korea University).</title>
        <authorList>
            <person name="Ahn J."/>
        </authorList>
    </citation>
    <scope>NUCLEOTIDE SEQUENCE [LARGE SCALE GENOMIC DNA]</scope>
    <source>
        <strain evidence="1 2">ATCC 20962</strain>
    </source>
</reference>
<gene>
    <name evidence="1" type="ORF">Cantr_07290</name>
</gene>
<name>A0A367XZ47_9ASCO</name>
<accession>A0A367XZ47</accession>
<dbReference type="AlphaFoldDB" id="A0A367XZ47"/>
<comment type="caution">
    <text evidence="1">The sequence shown here is derived from an EMBL/GenBank/DDBJ whole genome shotgun (WGS) entry which is preliminary data.</text>
</comment>
<dbReference type="EMBL" id="QLNQ01000027">
    <property type="protein sequence ID" value="RCK58878.1"/>
    <property type="molecule type" value="Genomic_DNA"/>
</dbReference>